<dbReference type="Proteomes" id="UP001432027">
    <property type="component" value="Unassembled WGS sequence"/>
</dbReference>
<name>A0AAV5U929_9BILA</name>
<proteinExistence type="predicted"/>
<feature type="signal peptide" evidence="1">
    <location>
        <begin position="1"/>
        <end position="20"/>
    </location>
</feature>
<gene>
    <name evidence="2" type="ORF">PENTCL1PPCAC_25466</name>
</gene>
<feature type="non-terminal residue" evidence="2">
    <location>
        <position position="1"/>
    </location>
</feature>
<accession>A0AAV5U929</accession>
<dbReference type="AlphaFoldDB" id="A0AAV5U929"/>
<keyword evidence="1" id="KW-0732">Signal</keyword>
<evidence type="ECO:0000313" key="3">
    <source>
        <dbReference type="Proteomes" id="UP001432027"/>
    </source>
</evidence>
<evidence type="ECO:0000313" key="2">
    <source>
        <dbReference type="EMBL" id="GMT03292.1"/>
    </source>
</evidence>
<evidence type="ECO:0000256" key="1">
    <source>
        <dbReference type="SAM" id="SignalP"/>
    </source>
</evidence>
<reference evidence="2" key="1">
    <citation type="submission" date="2023-10" db="EMBL/GenBank/DDBJ databases">
        <title>Genome assembly of Pristionchus species.</title>
        <authorList>
            <person name="Yoshida K."/>
            <person name="Sommer R.J."/>
        </authorList>
    </citation>
    <scope>NUCLEOTIDE SEQUENCE</scope>
    <source>
        <strain evidence="2">RS0144</strain>
    </source>
</reference>
<feature type="chain" id="PRO_5043327475" evidence="1">
    <location>
        <begin position="21"/>
        <end position="214"/>
    </location>
</feature>
<protein>
    <submittedName>
        <fullName evidence="2">Uncharacterized protein</fullName>
    </submittedName>
</protein>
<sequence>QDFIMRLFLLFLLIIYASYALSNYKDQRAFLAFELNNEKLASRVIDLYNAARIETRVKHDSSDCTLGKEFGLINFFYDESQHDNTTISEILSDAAAVICSRFPGYLAFDDFELKGESIKVTAENFDIHEFKVAFAKVLNDHGVVFSNYFGPNSSTLEFSAIRSYPLLLPYSYSYLIKDLLLMPLHASFFVDTLVVCLYENGRCKVVGSHKIEKC</sequence>
<keyword evidence="3" id="KW-1185">Reference proteome</keyword>
<organism evidence="2 3">
    <name type="scientific">Pristionchus entomophagus</name>
    <dbReference type="NCBI Taxonomy" id="358040"/>
    <lineage>
        <taxon>Eukaryota</taxon>
        <taxon>Metazoa</taxon>
        <taxon>Ecdysozoa</taxon>
        <taxon>Nematoda</taxon>
        <taxon>Chromadorea</taxon>
        <taxon>Rhabditida</taxon>
        <taxon>Rhabditina</taxon>
        <taxon>Diplogasteromorpha</taxon>
        <taxon>Diplogasteroidea</taxon>
        <taxon>Neodiplogasteridae</taxon>
        <taxon>Pristionchus</taxon>
    </lineage>
</organism>
<dbReference type="EMBL" id="BTSX01000006">
    <property type="protein sequence ID" value="GMT03292.1"/>
    <property type="molecule type" value="Genomic_DNA"/>
</dbReference>
<comment type="caution">
    <text evidence="2">The sequence shown here is derived from an EMBL/GenBank/DDBJ whole genome shotgun (WGS) entry which is preliminary data.</text>
</comment>